<evidence type="ECO:0000256" key="1">
    <source>
        <dbReference type="SAM" id="Coils"/>
    </source>
</evidence>
<comment type="caution">
    <text evidence="3">The sequence shown here is derived from an EMBL/GenBank/DDBJ whole genome shotgun (WGS) entry which is preliminary data.</text>
</comment>
<accession>A0AA88GN44</accession>
<reference evidence="3 4" key="1">
    <citation type="journal article" date="2018" name="BMC Genomics">
        <title>The genome of Naegleria lovaniensis, the basis for a comparative approach to unravel pathogenicity factors of the human pathogenic amoeba N. fowleri.</title>
        <authorList>
            <person name="Liechti N."/>
            <person name="Schurch N."/>
            <person name="Bruggmann R."/>
            <person name="Wittwer M."/>
        </authorList>
    </citation>
    <scope>NUCLEOTIDE SEQUENCE [LARGE SCALE GENOMIC DNA]</scope>
    <source>
        <strain evidence="3 4">ATCC 30569</strain>
    </source>
</reference>
<feature type="region of interest" description="Disordered" evidence="2">
    <location>
        <begin position="1"/>
        <end position="92"/>
    </location>
</feature>
<dbReference type="EMBL" id="PYSW02000028">
    <property type="protein sequence ID" value="KAG2379431.1"/>
    <property type="molecule type" value="Genomic_DNA"/>
</dbReference>
<feature type="compositionally biased region" description="Low complexity" evidence="2">
    <location>
        <begin position="10"/>
        <end position="29"/>
    </location>
</feature>
<name>A0AA88GN44_NAELO</name>
<proteinExistence type="predicted"/>
<dbReference type="GeneID" id="68099002"/>
<organism evidence="3 4">
    <name type="scientific">Naegleria lovaniensis</name>
    <name type="common">Amoeba</name>
    <dbReference type="NCBI Taxonomy" id="51637"/>
    <lineage>
        <taxon>Eukaryota</taxon>
        <taxon>Discoba</taxon>
        <taxon>Heterolobosea</taxon>
        <taxon>Tetramitia</taxon>
        <taxon>Eutetramitia</taxon>
        <taxon>Vahlkampfiidae</taxon>
        <taxon>Naegleria</taxon>
    </lineage>
</organism>
<feature type="region of interest" description="Disordered" evidence="2">
    <location>
        <begin position="244"/>
        <end position="275"/>
    </location>
</feature>
<sequence>MYPLHPHPNMSSGVPLMPSSSSSTTSLSSANSFQPQPPQGHVFVQTQPSPQQQMIQPFMYPSGSFPNEMNRPSNTTHPSLNNHTTSTTMNNLGAAPPSSFAFTHFVPTTLSGSNASSQFPMVASSGPQGFSFLVSNTHATPSQAGMMVFPQQQQQQQKPQQQDLTTRQTAFASPMLSNSLQETPNILQISNNFKQPPIYGQSAFVPYTGLVQEGSSVYGLNNSSFVFPIQNLYGFQNGQVDNNSARSFVPTSNNQSEQGHNSQLGVMQPSSEPTSCNNVLLPENTNRIDDHLESSGDHSFFLVENLKHEPTIDSRLKDFERDILTSENHNKLTTYYRHLQKENAILKQELKQFQELRRNMEQDLTQHHSQLMSVFTDMEKHQDNLEETNSALARELDNLLSTRCK</sequence>
<feature type="compositionally biased region" description="Polar residues" evidence="2">
    <location>
        <begin position="64"/>
        <end position="91"/>
    </location>
</feature>
<dbReference type="Proteomes" id="UP000816034">
    <property type="component" value="Unassembled WGS sequence"/>
</dbReference>
<evidence type="ECO:0000313" key="4">
    <source>
        <dbReference type="Proteomes" id="UP000816034"/>
    </source>
</evidence>
<evidence type="ECO:0000313" key="3">
    <source>
        <dbReference type="EMBL" id="KAG2379431.1"/>
    </source>
</evidence>
<dbReference type="RefSeq" id="XP_044546693.1">
    <property type="nucleotide sequence ID" value="XM_044696420.1"/>
</dbReference>
<protein>
    <submittedName>
        <fullName evidence="3">Uncharacterized protein</fullName>
    </submittedName>
</protein>
<feature type="compositionally biased region" description="Low complexity" evidence="2">
    <location>
        <begin position="45"/>
        <end position="57"/>
    </location>
</feature>
<gene>
    <name evidence="3" type="ORF">C9374_006548</name>
</gene>
<dbReference type="AlphaFoldDB" id="A0AA88GN44"/>
<keyword evidence="4" id="KW-1185">Reference proteome</keyword>
<feature type="coiled-coil region" evidence="1">
    <location>
        <begin position="336"/>
        <end position="402"/>
    </location>
</feature>
<keyword evidence="1" id="KW-0175">Coiled coil</keyword>
<evidence type="ECO:0000256" key="2">
    <source>
        <dbReference type="SAM" id="MobiDB-lite"/>
    </source>
</evidence>